<evidence type="ECO:0000256" key="7">
    <source>
        <dbReference type="ARBA" id="ARBA00022723"/>
    </source>
</evidence>
<keyword evidence="10" id="KW-0862">Zinc</keyword>
<reference evidence="11 12" key="1">
    <citation type="journal article" date="2012" name="BMC Genomics">
        <title>Comparative genomic analysis and phylogenetic position of Theileria equi.</title>
        <authorList>
            <person name="Kappmeyer L.S."/>
            <person name="Thiagarajan M."/>
            <person name="Herndon D.R."/>
            <person name="Ramsay J.D."/>
            <person name="Caler E."/>
            <person name="Djikeng A."/>
            <person name="Gillespie J.J."/>
            <person name="Lau A.O."/>
            <person name="Roalson E.H."/>
            <person name="Silva J.C."/>
            <person name="Silva M.G."/>
            <person name="Suarez C.E."/>
            <person name="Ueti M.W."/>
            <person name="Nene V.M."/>
            <person name="Mealey R.H."/>
            <person name="Knowles D.P."/>
            <person name="Brayton K.A."/>
        </authorList>
    </citation>
    <scope>NUCLEOTIDE SEQUENCE [LARGE SCALE GENOMIC DNA]</scope>
    <source>
        <strain evidence="11 12">WA</strain>
    </source>
</reference>
<dbReference type="EC" id="3.1.26.11" evidence="4"/>
<dbReference type="Proteomes" id="UP000031512">
    <property type="component" value="Chromosome 3"/>
</dbReference>
<evidence type="ECO:0000256" key="2">
    <source>
        <dbReference type="ARBA" id="ARBA00001947"/>
    </source>
</evidence>
<comment type="catalytic activity">
    <reaction evidence="1">
        <text>Endonucleolytic cleavage of RNA, removing extra 3' nucleotides from tRNA precursor, generating 3' termini of tRNAs. A 3'-hydroxy group is left at the tRNA terminus and a 5'-phosphoryl group is left at the trailer molecule.</text>
        <dbReference type="EC" id="3.1.26.11"/>
    </reaction>
</comment>
<dbReference type="InterPro" id="IPR047151">
    <property type="entry name" value="RNZ2-like"/>
</dbReference>
<accession>L0B0V6</accession>
<keyword evidence="5" id="KW-0819">tRNA processing</keyword>
<evidence type="ECO:0000313" key="12">
    <source>
        <dbReference type="Proteomes" id="UP000031512"/>
    </source>
</evidence>
<dbReference type="VEuPathDB" id="PiroplasmaDB:BEWA_008990"/>
<keyword evidence="6" id="KW-0540">Nuclease</keyword>
<evidence type="ECO:0000256" key="6">
    <source>
        <dbReference type="ARBA" id="ARBA00022722"/>
    </source>
</evidence>
<evidence type="ECO:0000313" key="11">
    <source>
        <dbReference type="EMBL" id="AFZ81487.1"/>
    </source>
</evidence>
<dbReference type="SUPFAM" id="SSF56281">
    <property type="entry name" value="Metallo-hydrolase/oxidoreductase"/>
    <property type="match status" value="1"/>
</dbReference>
<sequence>MSYVQPIGWHNELVPPSLQIFTNGCIFIFNVGENSQRFRLCNKLGLGKIRYIFLTSLNTLTFCGLPSLILSLDGCNVEHVTIFGPPNTRKVVYALLGTFLEL</sequence>
<dbReference type="Gene3D" id="3.60.15.10">
    <property type="entry name" value="Ribonuclease Z/Hydroxyacylglutathione hydrolase-like"/>
    <property type="match status" value="1"/>
</dbReference>
<evidence type="ECO:0000256" key="10">
    <source>
        <dbReference type="ARBA" id="ARBA00022833"/>
    </source>
</evidence>
<evidence type="ECO:0000256" key="5">
    <source>
        <dbReference type="ARBA" id="ARBA00022694"/>
    </source>
</evidence>
<protein>
    <recommendedName>
        <fullName evidence="4">ribonuclease Z</fullName>
        <ecNumber evidence="4">3.1.26.11</ecNumber>
    </recommendedName>
</protein>
<evidence type="ECO:0000256" key="3">
    <source>
        <dbReference type="ARBA" id="ARBA00007823"/>
    </source>
</evidence>
<dbReference type="GO" id="GO:1990180">
    <property type="term" value="P:mitochondrial tRNA 3'-end processing"/>
    <property type="evidence" value="ECO:0007669"/>
    <property type="project" value="TreeGrafter"/>
</dbReference>
<proteinExistence type="inferred from homology"/>
<evidence type="ECO:0000256" key="4">
    <source>
        <dbReference type="ARBA" id="ARBA00012477"/>
    </source>
</evidence>
<keyword evidence="12" id="KW-1185">Reference proteome</keyword>
<comment type="cofactor">
    <cofactor evidence="2">
        <name>Zn(2+)</name>
        <dbReference type="ChEBI" id="CHEBI:29105"/>
    </cofactor>
</comment>
<comment type="similarity">
    <text evidence="3">Belongs to the RNase Z family.</text>
</comment>
<dbReference type="EMBL" id="CP001670">
    <property type="protein sequence ID" value="AFZ81487.1"/>
    <property type="molecule type" value="Genomic_DNA"/>
</dbReference>
<gene>
    <name evidence="11" type="ORF">BEWA_008990</name>
</gene>
<dbReference type="GO" id="GO:0046872">
    <property type="term" value="F:metal ion binding"/>
    <property type="evidence" value="ECO:0007669"/>
    <property type="project" value="UniProtKB-KW"/>
</dbReference>
<evidence type="ECO:0000256" key="9">
    <source>
        <dbReference type="ARBA" id="ARBA00022801"/>
    </source>
</evidence>
<dbReference type="PANTHER" id="PTHR12553:SF49">
    <property type="entry name" value="ZINC PHOSPHODIESTERASE ELAC PROTEIN 2"/>
    <property type="match status" value="1"/>
</dbReference>
<keyword evidence="7" id="KW-0479">Metal-binding</keyword>
<dbReference type="STRING" id="1537102.L0B0V6"/>
<dbReference type="KEGG" id="beq:BEWA_008990"/>
<name>L0B0V6_THEEQ</name>
<dbReference type="PANTHER" id="PTHR12553">
    <property type="entry name" value="ZINC PHOSPHODIESTERASE ELAC PROTEIN 2"/>
    <property type="match status" value="1"/>
</dbReference>
<dbReference type="AlphaFoldDB" id="L0B0V6"/>
<dbReference type="InterPro" id="IPR036866">
    <property type="entry name" value="RibonucZ/Hydroxyglut_hydro"/>
</dbReference>
<organism evidence="11 12">
    <name type="scientific">Theileria equi strain WA</name>
    <dbReference type="NCBI Taxonomy" id="1537102"/>
    <lineage>
        <taxon>Eukaryota</taxon>
        <taxon>Sar</taxon>
        <taxon>Alveolata</taxon>
        <taxon>Apicomplexa</taxon>
        <taxon>Aconoidasida</taxon>
        <taxon>Piroplasmida</taxon>
        <taxon>Theileriidae</taxon>
        <taxon>Theileria</taxon>
    </lineage>
</organism>
<dbReference type="RefSeq" id="XP_004831153.1">
    <property type="nucleotide sequence ID" value="XM_004831096.1"/>
</dbReference>
<keyword evidence="9" id="KW-0378">Hydrolase</keyword>
<dbReference type="GO" id="GO:0042781">
    <property type="term" value="F:3'-tRNA processing endoribonuclease activity"/>
    <property type="evidence" value="ECO:0007669"/>
    <property type="project" value="UniProtKB-EC"/>
</dbReference>
<dbReference type="GO" id="GO:0005739">
    <property type="term" value="C:mitochondrion"/>
    <property type="evidence" value="ECO:0007669"/>
    <property type="project" value="TreeGrafter"/>
</dbReference>
<keyword evidence="8" id="KW-0255">Endonuclease</keyword>
<evidence type="ECO:0000256" key="8">
    <source>
        <dbReference type="ARBA" id="ARBA00022759"/>
    </source>
</evidence>
<dbReference type="eggNOG" id="KOG2121">
    <property type="taxonomic scope" value="Eukaryota"/>
</dbReference>
<evidence type="ECO:0000256" key="1">
    <source>
        <dbReference type="ARBA" id="ARBA00000402"/>
    </source>
</evidence>
<dbReference type="GeneID" id="15805850"/>
<dbReference type="OrthoDB" id="527344at2759"/>